<feature type="compositionally biased region" description="Low complexity" evidence="1">
    <location>
        <begin position="48"/>
        <end position="59"/>
    </location>
</feature>
<feature type="compositionally biased region" description="Polar residues" evidence="1">
    <location>
        <begin position="72"/>
        <end position="83"/>
    </location>
</feature>
<evidence type="ECO:0000256" key="1">
    <source>
        <dbReference type="SAM" id="MobiDB-lite"/>
    </source>
</evidence>
<sequence>MRFAVLLLAVLVGVTAFFLFGDRLGPTVPGEEQVPAVVSPLGMSGDDPAAAPENPVEPAMDLPTVPDEPEESLTSVTEDNSSRVPDGDFGGAELVEFHGNAMLQPVGKTPYPAVRGTIEIAVLNRGKMVPLTVNVNQGRFQVEVPARCRLRIDGGRLEDQTVRFLGFPGPFTLDETADYALIGEPIPVNTLRVFAGTQLVPLAGVTVRIGPDATTARSRGEAMVGDVLVENAASPIELPYLAADHPIWLHVSADGYATTALLVDPRESGVMDAVLWPAAELTVRVTGPNRTNLKALLLHRMEPGPNGAAPSKRHFATFGLNTPGITTDPDATIFALEGLPALPLFLEARGFDKRGRETVLGKTTIELGPNDGKTVELRTENP</sequence>
<reference evidence="2 3" key="1">
    <citation type="submission" date="2019-02" db="EMBL/GenBank/DDBJ databases">
        <title>Deep-cultivation of Planctomycetes and their phenomic and genomic characterization uncovers novel biology.</title>
        <authorList>
            <person name="Wiegand S."/>
            <person name="Jogler M."/>
            <person name="Boedeker C."/>
            <person name="Pinto D."/>
            <person name="Vollmers J."/>
            <person name="Rivas-Marin E."/>
            <person name="Kohn T."/>
            <person name="Peeters S.H."/>
            <person name="Heuer A."/>
            <person name="Rast P."/>
            <person name="Oberbeckmann S."/>
            <person name="Bunk B."/>
            <person name="Jeske O."/>
            <person name="Meyerdierks A."/>
            <person name="Storesund J.E."/>
            <person name="Kallscheuer N."/>
            <person name="Luecker S."/>
            <person name="Lage O.M."/>
            <person name="Pohl T."/>
            <person name="Merkel B.J."/>
            <person name="Hornburger P."/>
            <person name="Mueller R.-W."/>
            <person name="Bruemmer F."/>
            <person name="Labrenz M."/>
            <person name="Spormann A.M."/>
            <person name="Op den Camp H."/>
            <person name="Overmann J."/>
            <person name="Amann R."/>
            <person name="Jetten M.S.M."/>
            <person name="Mascher T."/>
            <person name="Medema M.H."/>
            <person name="Devos D.P."/>
            <person name="Kaster A.-K."/>
            <person name="Ovreas L."/>
            <person name="Rohde M."/>
            <person name="Galperin M.Y."/>
            <person name="Jogler C."/>
        </authorList>
    </citation>
    <scope>NUCLEOTIDE SEQUENCE [LARGE SCALE GENOMIC DNA]</scope>
    <source>
        <strain evidence="2 3">Poly30</strain>
    </source>
</reference>
<dbReference type="RefSeq" id="WP_145205716.1">
    <property type="nucleotide sequence ID" value="NZ_CP036434.1"/>
</dbReference>
<keyword evidence="3" id="KW-1185">Reference proteome</keyword>
<evidence type="ECO:0000313" key="2">
    <source>
        <dbReference type="EMBL" id="QDV10106.1"/>
    </source>
</evidence>
<protein>
    <submittedName>
        <fullName evidence="2">Uncharacterized protein</fullName>
    </submittedName>
</protein>
<organism evidence="2 3">
    <name type="scientific">Saltatorellus ferox</name>
    <dbReference type="NCBI Taxonomy" id="2528018"/>
    <lineage>
        <taxon>Bacteria</taxon>
        <taxon>Pseudomonadati</taxon>
        <taxon>Planctomycetota</taxon>
        <taxon>Planctomycetia</taxon>
        <taxon>Planctomycetia incertae sedis</taxon>
        <taxon>Saltatorellus</taxon>
    </lineage>
</organism>
<dbReference type="EMBL" id="CP036434">
    <property type="protein sequence ID" value="QDV10106.1"/>
    <property type="molecule type" value="Genomic_DNA"/>
</dbReference>
<dbReference type="AlphaFoldDB" id="A0A518F192"/>
<gene>
    <name evidence="2" type="ORF">Poly30_56680</name>
</gene>
<name>A0A518F192_9BACT</name>
<evidence type="ECO:0000313" key="3">
    <source>
        <dbReference type="Proteomes" id="UP000320390"/>
    </source>
</evidence>
<feature type="region of interest" description="Disordered" evidence="1">
    <location>
        <begin position="43"/>
        <end position="85"/>
    </location>
</feature>
<dbReference type="Proteomes" id="UP000320390">
    <property type="component" value="Chromosome"/>
</dbReference>
<proteinExistence type="predicted"/>
<accession>A0A518F192</accession>